<evidence type="ECO:0000256" key="10">
    <source>
        <dbReference type="ARBA" id="ARBA00048970"/>
    </source>
</evidence>
<dbReference type="Pfam" id="PF01728">
    <property type="entry name" value="FtsJ"/>
    <property type="match status" value="1"/>
</dbReference>
<evidence type="ECO:0000259" key="13">
    <source>
        <dbReference type="Pfam" id="PF01728"/>
    </source>
</evidence>
<name>A0AA94HUW0_DESDE</name>
<reference evidence="15" key="1">
    <citation type="submission" date="2016-11" db="EMBL/GenBank/DDBJ databases">
        <authorList>
            <person name="Jaros S."/>
            <person name="Januszkiewicz K."/>
            <person name="Wedrychowicz H."/>
        </authorList>
    </citation>
    <scope>NUCLEOTIDE SEQUENCE [LARGE SCALE GENOMIC DNA]</scope>
    <source>
        <strain evidence="15">DSM 7057</strain>
    </source>
</reference>
<evidence type="ECO:0000256" key="5">
    <source>
        <dbReference type="ARBA" id="ARBA00037569"/>
    </source>
</evidence>
<evidence type="ECO:0000256" key="8">
    <source>
        <dbReference type="ARBA" id="ARBA00041995"/>
    </source>
</evidence>
<dbReference type="GO" id="GO:0008650">
    <property type="term" value="F:rRNA (uridine-2'-O-)-methyltransferase activity"/>
    <property type="evidence" value="ECO:0007669"/>
    <property type="project" value="UniProtKB-UniRule"/>
</dbReference>
<dbReference type="GO" id="GO:0005737">
    <property type="term" value="C:cytoplasm"/>
    <property type="evidence" value="ECO:0007669"/>
    <property type="project" value="UniProtKB-SubCell"/>
</dbReference>
<feature type="binding site" evidence="11">
    <location>
        <position position="124"/>
    </location>
    <ligand>
        <name>S-adenosyl-L-methionine</name>
        <dbReference type="ChEBI" id="CHEBI:59789"/>
    </ligand>
</feature>
<dbReference type="EC" id="2.1.1.166" evidence="6 11"/>
<dbReference type="HAMAP" id="MF_01547">
    <property type="entry name" value="RNA_methyltr_E"/>
    <property type="match status" value="1"/>
</dbReference>
<evidence type="ECO:0000313" key="15">
    <source>
        <dbReference type="Proteomes" id="UP000182680"/>
    </source>
</evidence>
<dbReference type="InterPro" id="IPR050082">
    <property type="entry name" value="RNA_methyltr_RlmE"/>
</dbReference>
<comment type="caution">
    <text evidence="14">The sequence shown here is derived from an EMBL/GenBank/DDBJ whole genome shotgun (WGS) entry which is preliminary data.</text>
</comment>
<protein>
    <recommendedName>
        <fullName evidence="7 11">Ribosomal RNA large subunit methyltransferase E</fullName>
        <ecNumber evidence="6 11">2.1.1.166</ecNumber>
    </recommendedName>
    <alternativeName>
        <fullName evidence="9 11">23S rRNA Um2552 methyltransferase</fullName>
    </alternativeName>
    <alternativeName>
        <fullName evidence="8 11">rRNA (uridine-2'-O-)-methyltransferase</fullName>
    </alternativeName>
</protein>
<evidence type="ECO:0000256" key="2">
    <source>
        <dbReference type="ARBA" id="ARBA00022603"/>
    </source>
</evidence>
<feature type="domain" description="Ribosomal RNA methyltransferase FtsJ" evidence="13">
    <location>
        <begin position="30"/>
        <end position="207"/>
    </location>
</feature>
<evidence type="ECO:0000256" key="4">
    <source>
        <dbReference type="ARBA" id="ARBA00022691"/>
    </source>
</evidence>
<evidence type="ECO:0000256" key="11">
    <source>
        <dbReference type="HAMAP-Rule" id="MF_01547"/>
    </source>
</evidence>
<evidence type="ECO:0000256" key="6">
    <source>
        <dbReference type="ARBA" id="ARBA00038861"/>
    </source>
</evidence>
<accession>A0AA94HUW0</accession>
<keyword evidence="11" id="KW-0963">Cytoplasm</keyword>
<evidence type="ECO:0000256" key="9">
    <source>
        <dbReference type="ARBA" id="ARBA00042745"/>
    </source>
</evidence>
<sequence>MHKKEYACALVFIMKEYRDHYFLKAKRENYPARSVYKLKELDAKFRLLRPGQKILDLGAAPGSWSLGAAEKVGSRGLVLACDIQSTETAFPPQVIFMQEDVFNRSPAFEARLEELGPFDHVISDMAPRTTGTRFTDQARSLDLAVEALAVACLHLKQGGGFVVKIFMGPDVQELLAPMRKAFTTVKSFKPKSSRAESKETFFVGLGFRGKPNQTDPVATPPGR</sequence>
<keyword evidence="1 11" id="KW-0698">rRNA processing</keyword>
<dbReference type="PANTHER" id="PTHR10920">
    <property type="entry name" value="RIBOSOMAL RNA METHYLTRANSFERASE"/>
    <property type="match status" value="1"/>
</dbReference>
<comment type="subcellular location">
    <subcellularLocation>
        <location evidence="11">Cytoplasm</location>
    </subcellularLocation>
</comment>
<dbReference type="PIRSF" id="PIRSF005461">
    <property type="entry name" value="23S_rRNA_mtase"/>
    <property type="match status" value="1"/>
</dbReference>
<dbReference type="PANTHER" id="PTHR10920:SF18">
    <property type="entry name" value="RRNA METHYLTRANSFERASE 2, MITOCHONDRIAL"/>
    <property type="match status" value="1"/>
</dbReference>
<evidence type="ECO:0000256" key="7">
    <source>
        <dbReference type="ARBA" id="ARBA00041129"/>
    </source>
</evidence>
<dbReference type="EMBL" id="FPIW01000072">
    <property type="protein sequence ID" value="SFW70452.1"/>
    <property type="molecule type" value="Genomic_DNA"/>
</dbReference>
<keyword evidence="3 11" id="KW-0808">Transferase</keyword>
<dbReference type="OMA" id="HRQTDHL"/>
<feature type="binding site" evidence="11">
    <location>
        <position position="64"/>
    </location>
    <ligand>
        <name>S-adenosyl-L-methionine</name>
        <dbReference type="ChEBI" id="CHEBI:59789"/>
    </ligand>
</feature>
<organism evidence="14 15">
    <name type="scientific">Desulfovibrio desulfuricans</name>
    <dbReference type="NCBI Taxonomy" id="876"/>
    <lineage>
        <taxon>Bacteria</taxon>
        <taxon>Pseudomonadati</taxon>
        <taxon>Thermodesulfobacteriota</taxon>
        <taxon>Desulfovibrionia</taxon>
        <taxon>Desulfovibrionales</taxon>
        <taxon>Desulfovibrionaceae</taxon>
        <taxon>Desulfovibrio</taxon>
    </lineage>
</organism>
<evidence type="ECO:0000256" key="1">
    <source>
        <dbReference type="ARBA" id="ARBA00022552"/>
    </source>
</evidence>
<feature type="binding site" evidence="11">
    <location>
        <position position="62"/>
    </location>
    <ligand>
        <name>S-adenosyl-L-methionine</name>
        <dbReference type="ChEBI" id="CHEBI:59789"/>
    </ligand>
</feature>
<feature type="binding site" evidence="11">
    <location>
        <position position="100"/>
    </location>
    <ligand>
        <name>S-adenosyl-L-methionine</name>
        <dbReference type="ChEBI" id="CHEBI:59789"/>
    </ligand>
</feature>
<dbReference type="Proteomes" id="UP000182680">
    <property type="component" value="Unassembled WGS sequence"/>
</dbReference>
<comment type="function">
    <text evidence="5 11">Specifically methylates the uridine in position 2552 of 23S rRNA at the 2'-O position of the ribose in the fully assembled 50S ribosomal subunit.</text>
</comment>
<dbReference type="AlphaFoldDB" id="A0AA94HUW0"/>
<feature type="binding site" evidence="11">
    <location>
        <position position="82"/>
    </location>
    <ligand>
        <name>S-adenosyl-L-methionine</name>
        <dbReference type="ChEBI" id="CHEBI:59789"/>
    </ligand>
</feature>
<evidence type="ECO:0000313" key="14">
    <source>
        <dbReference type="EMBL" id="SFW70452.1"/>
    </source>
</evidence>
<feature type="active site" description="Proton acceptor" evidence="11 12">
    <location>
        <position position="164"/>
    </location>
</feature>
<gene>
    <name evidence="11" type="primary">rlmE</name>
    <name evidence="11" type="synonym">ftsJ</name>
    <name evidence="11" type="synonym">rrmJ</name>
    <name evidence="14" type="ORF">SAMN02910291_02611</name>
</gene>
<dbReference type="Gene3D" id="3.40.50.150">
    <property type="entry name" value="Vaccinia Virus protein VP39"/>
    <property type="match status" value="1"/>
</dbReference>
<dbReference type="InterPro" id="IPR015507">
    <property type="entry name" value="rRNA-MeTfrase_E"/>
</dbReference>
<evidence type="ECO:0000256" key="12">
    <source>
        <dbReference type="PIRSR" id="PIRSR005461-1"/>
    </source>
</evidence>
<dbReference type="SUPFAM" id="SSF53335">
    <property type="entry name" value="S-adenosyl-L-methionine-dependent methyltransferases"/>
    <property type="match status" value="1"/>
</dbReference>
<comment type="catalytic activity">
    <reaction evidence="10 11">
        <text>uridine(2552) in 23S rRNA + S-adenosyl-L-methionine = 2'-O-methyluridine(2552) in 23S rRNA + S-adenosyl-L-homocysteine + H(+)</text>
        <dbReference type="Rhea" id="RHEA:42720"/>
        <dbReference type="Rhea" id="RHEA-COMP:10202"/>
        <dbReference type="Rhea" id="RHEA-COMP:10203"/>
        <dbReference type="ChEBI" id="CHEBI:15378"/>
        <dbReference type="ChEBI" id="CHEBI:57856"/>
        <dbReference type="ChEBI" id="CHEBI:59789"/>
        <dbReference type="ChEBI" id="CHEBI:65315"/>
        <dbReference type="ChEBI" id="CHEBI:74478"/>
        <dbReference type="EC" id="2.1.1.166"/>
    </reaction>
</comment>
<proteinExistence type="inferred from homology"/>
<keyword evidence="4 11" id="KW-0949">S-adenosyl-L-methionine</keyword>
<dbReference type="InterPro" id="IPR029063">
    <property type="entry name" value="SAM-dependent_MTases_sf"/>
</dbReference>
<keyword evidence="2 11" id="KW-0489">Methyltransferase</keyword>
<evidence type="ECO:0000256" key="3">
    <source>
        <dbReference type="ARBA" id="ARBA00022679"/>
    </source>
</evidence>
<comment type="similarity">
    <text evidence="11">Belongs to the class I-like SAM-binding methyltransferase superfamily. RNA methyltransferase RlmE family.</text>
</comment>
<dbReference type="InterPro" id="IPR002877">
    <property type="entry name" value="RNA_MeTrfase_FtsJ_dom"/>
</dbReference>